<organism evidence="1">
    <name type="scientific">Cyprideis torosa</name>
    <dbReference type="NCBI Taxonomy" id="163714"/>
    <lineage>
        <taxon>Eukaryota</taxon>
        <taxon>Metazoa</taxon>
        <taxon>Ecdysozoa</taxon>
        <taxon>Arthropoda</taxon>
        <taxon>Crustacea</taxon>
        <taxon>Oligostraca</taxon>
        <taxon>Ostracoda</taxon>
        <taxon>Podocopa</taxon>
        <taxon>Podocopida</taxon>
        <taxon>Cytherocopina</taxon>
        <taxon>Cytheroidea</taxon>
        <taxon>Cytherideidae</taxon>
        <taxon>Cyprideis</taxon>
    </lineage>
</organism>
<protein>
    <submittedName>
        <fullName evidence="1">Uncharacterized protein</fullName>
    </submittedName>
</protein>
<proteinExistence type="predicted"/>
<reference evidence="1" key="1">
    <citation type="submission" date="2020-11" db="EMBL/GenBank/DDBJ databases">
        <authorList>
            <person name="Tran Van P."/>
        </authorList>
    </citation>
    <scope>NUCLEOTIDE SEQUENCE</scope>
</reference>
<dbReference type="EMBL" id="OB661197">
    <property type="protein sequence ID" value="CAD7227615.1"/>
    <property type="molecule type" value="Genomic_DNA"/>
</dbReference>
<dbReference type="AlphaFoldDB" id="A0A7R8WF29"/>
<sequence length="223" mass="25451">MFQINVLAITFGCYLVMTAAQHGGRYHDFITRVLDVNLKAGGQYDPNAYWNVNCNIPKSHRSSYLIGIHDDKNWFTDLDYVKCIEGTDSYSKVFRLDKHKNVIISLSPKDPHHQSECPRGGGKYDDDYVLTALYDKSKGFPHVVCGKCTALKYTKLNKYECIQIPTSKGKIYSHGGSYEPNTPWEIECPHNFAMTGLLRDYERIQSITCCPEDDYHKTVGSHH</sequence>
<gene>
    <name evidence="1" type="ORF">CTOB1V02_LOCUS5516</name>
</gene>
<accession>A0A7R8WF29</accession>
<name>A0A7R8WF29_9CRUS</name>
<evidence type="ECO:0000313" key="1">
    <source>
        <dbReference type="EMBL" id="CAD7227615.1"/>
    </source>
</evidence>